<dbReference type="RefSeq" id="WP_207469673.1">
    <property type="nucleotide sequence ID" value="NZ_JAFNAW010000030.1"/>
</dbReference>
<dbReference type="PANTHER" id="PTHR35604:SF2">
    <property type="entry name" value="TRANSPOSASE INSH FOR INSERTION SEQUENCE ELEMENT IS5A-RELATED"/>
    <property type="match status" value="1"/>
</dbReference>
<dbReference type="Proteomes" id="UP001595557">
    <property type="component" value="Unassembled WGS sequence"/>
</dbReference>
<protein>
    <submittedName>
        <fullName evidence="9">IS5 family transposase</fullName>
    </submittedName>
</protein>
<keyword evidence="10" id="KW-1185">Reference proteome</keyword>
<evidence type="ECO:0000256" key="3">
    <source>
        <dbReference type="ARBA" id="ARBA00022578"/>
    </source>
</evidence>
<comment type="caution">
    <text evidence="9">The sequence shown here is derived from an EMBL/GenBank/DDBJ whole genome shotgun (WGS) entry which is preliminary data.</text>
</comment>
<dbReference type="Pfam" id="PF05598">
    <property type="entry name" value="DUF772"/>
    <property type="match status" value="1"/>
</dbReference>
<evidence type="ECO:0000256" key="6">
    <source>
        <dbReference type="SAM" id="MobiDB-lite"/>
    </source>
</evidence>
<dbReference type="InterPro" id="IPR008490">
    <property type="entry name" value="Transposase_InsH_N"/>
</dbReference>
<evidence type="ECO:0000259" key="7">
    <source>
        <dbReference type="Pfam" id="PF01609"/>
    </source>
</evidence>
<evidence type="ECO:0000259" key="8">
    <source>
        <dbReference type="Pfam" id="PF05598"/>
    </source>
</evidence>
<gene>
    <name evidence="9" type="ORF">ACFOD7_15445</name>
</gene>
<dbReference type="InterPro" id="IPR002559">
    <property type="entry name" value="Transposase_11"/>
</dbReference>
<evidence type="ECO:0000256" key="4">
    <source>
        <dbReference type="ARBA" id="ARBA00023125"/>
    </source>
</evidence>
<feature type="domain" description="Transposase InsH N-terminal" evidence="8">
    <location>
        <begin position="16"/>
        <end position="114"/>
    </location>
</feature>
<feature type="domain" description="Transposase IS4-like" evidence="7">
    <location>
        <begin position="232"/>
        <end position="380"/>
    </location>
</feature>
<evidence type="ECO:0000313" key="10">
    <source>
        <dbReference type="Proteomes" id="UP001595557"/>
    </source>
</evidence>
<comment type="similarity">
    <text evidence="2">Belongs to the transposase 11 family.</text>
</comment>
<evidence type="ECO:0000256" key="5">
    <source>
        <dbReference type="ARBA" id="ARBA00023172"/>
    </source>
</evidence>
<accession>A0ABV7IIW9</accession>
<comment type="function">
    <text evidence="1">Involved in the transposition of the insertion sequence IS5.</text>
</comment>
<dbReference type="Pfam" id="PF01609">
    <property type="entry name" value="DDE_Tnp_1"/>
    <property type="match status" value="1"/>
</dbReference>
<keyword evidence="4" id="KW-0238">DNA-binding</keyword>
<feature type="region of interest" description="Disordered" evidence="6">
    <location>
        <begin position="160"/>
        <end position="183"/>
    </location>
</feature>
<keyword evidence="3" id="KW-0815">Transposition</keyword>
<evidence type="ECO:0000256" key="2">
    <source>
        <dbReference type="ARBA" id="ARBA00010075"/>
    </source>
</evidence>
<evidence type="ECO:0000256" key="1">
    <source>
        <dbReference type="ARBA" id="ARBA00003544"/>
    </source>
</evidence>
<proteinExistence type="inferred from homology"/>
<organism evidence="9 10">
    <name type="scientific">Paracoccus fontiphilus</name>
    <dbReference type="NCBI Taxonomy" id="1815556"/>
    <lineage>
        <taxon>Bacteria</taxon>
        <taxon>Pseudomonadati</taxon>
        <taxon>Pseudomonadota</taxon>
        <taxon>Alphaproteobacteria</taxon>
        <taxon>Rhodobacterales</taxon>
        <taxon>Paracoccaceae</taxon>
        <taxon>Paracoccus</taxon>
    </lineage>
</organism>
<dbReference type="PANTHER" id="PTHR35604">
    <property type="entry name" value="TRANSPOSASE INSH FOR INSERTION SEQUENCE ELEMENT IS5A-RELATED"/>
    <property type="match status" value="1"/>
</dbReference>
<evidence type="ECO:0000313" key="9">
    <source>
        <dbReference type="EMBL" id="MFC3169448.1"/>
    </source>
</evidence>
<dbReference type="EMBL" id="JBHRTE010000064">
    <property type="protein sequence ID" value="MFC3169448.1"/>
    <property type="molecule type" value="Genomic_DNA"/>
</dbReference>
<keyword evidence="5" id="KW-0233">DNA recombination</keyword>
<reference evidence="10" key="1">
    <citation type="journal article" date="2019" name="Int. J. Syst. Evol. Microbiol.">
        <title>The Global Catalogue of Microorganisms (GCM) 10K type strain sequencing project: providing services to taxonomists for standard genome sequencing and annotation.</title>
        <authorList>
            <consortium name="The Broad Institute Genomics Platform"/>
            <consortium name="The Broad Institute Genome Sequencing Center for Infectious Disease"/>
            <person name="Wu L."/>
            <person name="Ma J."/>
        </authorList>
    </citation>
    <scope>NUCLEOTIDE SEQUENCE [LARGE SCALE GENOMIC DNA]</scope>
    <source>
        <strain evidence="10">KCTC 52239</strain>
    </source>
</reference>
<dbReference type="InterPro" id="IPR047959">
    <property type="entry name" value="Transpos_IS5"/>
</dbReference>
<name>A0ABV7IIW9_9RHOB</name>
<feature type="region of interest" description="Disordered" evidence="6">
    <location>
        <begin position="209"/>
        <end position="231"/>
    </location>
</feature>
<dbReference type="NCBIfam" id="NF033581">
    <property type="entry name" value="transpos_IS5_4"/>
    <property type="match status" value="1"/>
</dbReference>
<sequence>MRGTDETSGSLFSYVDLEDRIPARHPLRKIRQVVNDALASLDEDFDWLYVDFGRPSIAPERLIRASLLQILFSIRSERQLMEQMQYNLLFRWFVGLGIDDAVWVPTVFSKNRDRLLTTEMSRKVMAAILAHREVAPLLSDDHFSVDGTLIKAWASMKSFKPKAEDTPPDDEGPGGPPAQNYVSDNQAAAANPEIAPMPRANHRSRNAEVDFKGEKRSNATHASTTDPEARLYKKSPGAGAVLCFMGHALMENRHGLIVQGDLTQADGHAERKAALDMLHRHSPGSTRKLTLGADKAYDATGFVADLRQACVTPHVAQKVRHSAIDGRTTRHKGYALSIKRRKLIEEPFGWAKTVGGMAQTVYRGVERVRSRFILTMAANNLARLPRLLGV</sequence>